<dbReference type="OrthoDB" id="2520703at2759"/>
<protein>
    <submittedName>
        <fullName evidence="1">Uncharacterized protein</fullName>
    </submittedName>
</protein>
<gene>
    <name evidence="1" type="ORF">BCR34DRAFT_345471</name>
</gene>
<organism evidence="1 2">
    <name type="scientific">Clohesyomyces aquaticus</name>
    <dbReference type="NCBI Taxonomy" id="1231657"/>
    <lineage>
        <taxon>Eukaryota</taxon>
        <taxon>Fungi</taxon>
        <taxon>Dikarya</taxon>
        <taxon>Ascomycota</taxon>
        <taxon>Pezizomycotina</taxon>
        <taxon>Dothideomycetes</taxon>
        <taxon>Pleosporomycetidae</taxon>
        <taxon>Pleosporales</taxon>
        <taxon>Lindgomycetaceae</taxon>
        <taxon>Clohesyomyces</taxon>
    </lineage>
</organism>
<evidence type="ECO:0000313" key="2">
    <source>
        <dbReference type="Proteomes" id="UP000193144"/>
    </source>
</evidence>
<reference evidence="1 2" key="1">
    <citation type="submission" date="2016-07" db="EMBL/GenBank/DDBJ databases">
        <title>Pervasive Adenine N6-methylation of Active Genes in Fungi.</title>
        <authorList>
            <consortium name="DOE Joint Genome Institute"/>
            <person name="Mondo S.J."/>
            <person name="Dannebaum R.O."/>
            <person name="Kuo R.C."/>
            <person name="Labutti K."/>
            <person name="Haridas S."/>
            <person name="Kuo A."/>
            <person name="Salamov A."/>
            <person name="Ahrendt S.R."/>
            <person name="Lipzen A."/>
            <person name="Sullivan W."/>
            <person name="Andreopoulos W.B."/>
            <person name="Clum A."/>
            <person name="Lindquist E."/>
            <person name="Daum C."/>
            <person name="Ramamoorthy G.K."/>
            <person name="Gryganskyi A."/>
            <person name="Culley D."/>
            <person name="Magnuson J.K."/>
            <person name="James T.Y."/>
            <person name="O'Malley M.A."/>
            <person name="Stajich J.E."/>
            <person name="Spatafora J.W."/>
            <person name="Visel A."/>
            <person name="Grigoriev I.V."/>
        </authorList>
    </citation>
    <scope>NUCLEOTIDE SEQUENCE [LARGE SCALE GENOMIC DNA]</scope>
    <source>
        <strain evidence="1 2">CBS 115471</strain>
    </source>
</reference>
<accession>A0A1Y1ZKE2</accession>
<evidence type="ECO:0000313" key="1">
    <source>
        <dbReference type="EMBL" id="ORY10669.1"/>
    </source>
</evidence>
<dbReference type="Proteomes" id="UP000193144">
    <property type="component" value="Unassembled WGS sequence"/>
</dbReference>
<comment type="caution">
    <text evidence="1">The sequence shown here is derived from an EMBL/GenBank/DDBJ whole genome shotgun (WGS) entry which is preliminary data.</text>
</comment>
<name>A0A1Y1ZKE2_9PLEO</name>
<keyword evidence="2" id="KW-1185">Reference proteome</keyword>
<sequence length="403" mass="45442">MDIPEELILRIFEAAAPRANLTHVSPGLPCVHPQRSTLYNTCLVNRQFNRIGRPLLYRHLHLRQGLTVDHSPTGPTNKLARVLFANPNLGLHCRDLMFSLRHDYEPDDPRRSVILSCATSWFKNVRRLCFIIRHGRPNEARDLIRSLPHLEDLEIVCEKNSYELRSLLDSVNIPSLKNLSVNSAMEICLPAKEDCNVPFSSLRLQGATPTPADLAQLLSHSRGLEHFSLRDYVLCNIGRSLRSFGDILLPYRDTLKSIELVTNRSALDDVNPDFPDLSPFHQLQCLALSILGLVSCTPDYVASRRLIPRLRRLIVELNPSSGGSLDVYVEEEEKWLCEFIRSISAQGLAPVELHLAFGGPNIRPEWLECKAHVEWSKSKALLNICGSCGILLAMYTGPPHMLE</sequence>
<dbReference type="EMBL" id="MCFA01000070">
    <property type="protein sequence ID" value="ORY10669.1"/>
    <property type="molecule type" value="Genomic_DNA"/>
</dbReference>
<dbReference type="AlphaFoldDB" id="A0A1Y1ZKE2"/>
<proteinExistence type="predicted"/>